<reference evidence="2 3" key="1">
    <citation type="journal article" date="2013" name="J. Mol. Microbiol. Biotechnol.">
        <title>Analysis of the Complete Genomes of Acholeplasma brassicae , A. palmae and A. laidlawii and Their Comparison to the Obligate Parasites from ' Candidatus Phytoplasma'.</title>
        <authorList>
            <person name="Kube M."/>
            <person name="Siewert C."/>
            <person name="Migdoll A.M."/>
            <person name="Duduk B."/>
            <person name="Holz S."/>
            <person name="Rabus R."/>
            <person name="Seemuller E."/>
            <person name="Mitrovic J."/>
            <person name="Muller I."/>
            <person name="Buttner C."/>
            <person name="Reinhardt R."/>
        </authorList>
    </citation>
    <scope>NUCLEOTIDE SEQUENCE [LARGE SCALE GENOMIC DNA]</scope>
    <source>
        <strain evidence="2 3">J233</strain>
    </source>
</reference>
<accession>U4KPR8</accession>
<organism evidence="2 3">
    <name type="scientific">Alteracholeplasma palmae (strain ATCC 49389 / J233)</name>
    <name type="common">Acholeplasma palmae</name>
    <dbReference type="NCBI Taxonomy" id="1318466"/>
    <lineage>
        <taxon>Bacteria</taxon>
        <taxon>Bacillati</taxon>
        <taxon>Mycoplasmatota</taxon>
        <taxon>Mollicutes</taxon>
        <taxon>Acholeplasmatales</taxon>
        <taxon>Acholeplasmataceae</taxon>
        <taxon>Acholeplasma</taxon>
    </lineage>
</organism>
<proteinExistence type="inferred from homology"/>
<dbReference type="Pfam" id="PF02410">
    <property type="entry name" value="RsfS"/>
    <property type="match status" value="1"/>
</dbReference>
<dbReference type="Gene3D" id="3.30.460.10">
    <property type="entry name" value="Beta Polymerase, domain 2"/>
    <property type="match status" value="1"/>
</dbReference>
<evidence type="ECO:0000313" key="2">
    <source>
        <dbReference type="EMBL" id="CCV64280.1"/>
    </source>
</evidence>
<gene>
    <name evidence="2" type="ORF">BN85407030</name>
</gene>
<keyword evidence="3" id="KW-1185">Reference proteome</keyword>
<dbReference type="HOGENOM" id="CLU_092688_5_0_14"/>
<dbReference type="RefSeq" id="WP_026658669.1">
    <property type="nucleotide sequence ID" value="NC_022538.1"/>
</dbReference>
<evidence type="ECO:0000256" key="1">
    <source>
        <dbReference type="ARBA" id="ARBA00010574"/>
    </source>
</evidence>
<dbReference type="GO" id="GO:0043023">
    <property type="term" value="F:ribosomal large subunit binding"/>
    <property type="evidence" value="ECO:0007669"/>
    <property type="project" value="TreeGrafter"/>
</dbReference>
<dbReference type="InterPro" id="IPR043519">
    <property type="entry name" value="NT_sf"/>
</dbReference>
<dbReference type="KEGG" id="apal:BN85407030"/>
<dbReference type="OrthoDB" id="9793681at2"/>
<dbReference type="PANTHER" id="PTHR21043">
    <property type="entry name" value="IOJAP SUPERFAMILY ORTHOLOG"/>
    <property type="match status" value="1"/>
</dbReference>
<dbReference type="GO" id="GO:0017148">
    <property type="term" value="P:negative regulation of translation"/>
    <property type="evidence" value="ECO:0007669"/>
    <property type="project" value="TreeGrafter"/>
</dbReference>
<dbReference type="GO" id="GO:0090071">
    <property type="term" value="P:negative regulation of ribosome biogenesis"/>
    <property type="evidence" value="ECO:0007669"/>
    <property type="project" value="TreeGrafter"/>
</dbReference>
<dbReference type="STRING" id="1318466.BN85407030"/>
<dbReference type="AlphaFoldDB" id="U4KPR8"/>
<evidence type="ECO:0000313" key="3">
    <source>
        <dbReference type="Proteomes" id="UP000032740"/>
    </source>
</evidence>
<name>U4KPR8_ALTPJ</name>
<dbReference type="EMBL" id="FO681347">
    <property type="protein sequence ID" value="CCV64280.1"/>
    <property type="molecule type" value="Genomic_DNA"/>
</dbReference>
<dbReference type="InterPro" id="IPR004394">
    <property type="entry name" value="Iojap/RsfS/C7orf30"/>
</dbReference>
<comment type="similarity">
    <text evidence="1">Belongs to the Iojap/RsfS family.</text>
</comment>
<dbReference type="SUPFAM" id="SSF81301">
    <property type="entry name" value="Nucleotidyltransferase"/>
    <property type="match status" value="1"/>
</dbReference>
<dbReference type="NCBIfam" id="TIGR00090">
    <property type="entry name" value="rsfS_iojap_ybeB"/>
    <property type="match status" value="1"/>
</dbReference>
<dbReference type="PANTHER" id="PTHR21043:SF0">
    <property type="entry name" value="MITOCHONDRIAL ASSEMBLY OF RIBOSOMAL LARGE SUBUNIT PROTEIN 1"/>
    <property type="match status" value="1"/>
</dbReference>
<dbReference type="Proteomes" id="UP000032740">
    <property type="component" value="Chromosome"/>
</dbReference>
<sequence length="103" mass="12123">MTKLEQTIKILDDLNVKELVAYDFEKTSPFYDYFVIATVNDRQSMAAFSHFKKEMTEDVKNVEGKDSGWALIDLGDIIVHLFKEEERKFYNFDTRLLGVKKVY</sequence>
<protein>
    <submittedName>
        <fullName evidence="2">Iojap-like protein</fullName>
    </submittedName>
</protein>